<evidence type="ECO:0008006" key="3">
    <source>
        <dbReference type="Google" id="ProtNLM"/>
    </source>
</evidence>
<dbReference type="EMBL" id="MGDI01000003">
    <property type="protein sequence ID" value="OGL55207.1"/>
    <property type="molecule type" value="Genomic_DNA"/>
</dbReference>
<dbReference type="InterPro" id="IPR019270">
    <property type="entry name" value="DUF2283"/>
</dbReference>
<dbReference type="STRING" id="1817883.A3G31_09555"/>
<reference evidence="1 2" key="1">
    <citation type="journal article" date="2016" name="Nat. Commun.">
        <title>Thousands of microbial genomes shed light on interconnected biogeochemical processes in an aquifer system.</title>
        <authorList>
            <person name="Anantharaman K."/>
            <person name="Brown C.T."/>
            <person name="Hug L.A."/>
            <person name="Sharon I."/>
            <person name="Castelle C.J."/>
            <person name="Probst A.J."/>
            <person name="Thomas B.C."/>
            <person name="Singh A."/>
            <person name="Wilkins M.J."/>
            <person name="Karaoz U."/>
            <person name="Brodie E.L."/>
            <person name="Williams K.H."/>
            <person name="Hubbard S.S."/>
            <person name="Banfield J.F."/>
        </authorList>
    </citation>
    <scope>NUCLEOTIDE SEQUENCE [LARGE SCALE GENOMIC DNA]</scope>
</reference>
<gene>
    <name evidence="1" type="ORF">A3G31_09555</name>
</gene>
<proteinExistence type="predicted"/>
<comment type="caution">
    <text evidence="1">The sequence shown here is derived from an EMBL/GenBank/DDBJ whole genome shotgun (WGS) entry which is preliminary data.</text>
</comment>
<dbReference type="Proteomes" id="UP000178082">
    <property type="component" value="Unassembled WGS sequence"/>
</dbReference>
<protein>
    <recommendedName>
        <fullName evidence="3">DUF2283 domain-containing protein</fullName>
    </recommendedName>
</protein>
<evidence type="ECO:0000313" key="2">
    <source>
        <dbReference type="Proteomes" id="UP000178082"/>
    </source>
</evidence>
<dbReference type="AlphaFoldDB" id="A0A1F7SPU2"/>
<dbReference type="Pfam" id="PF10049">
    <property type="entry name" value="DUF2283"/>
    <property type="match status" value="1"/>
</dbReference>
<evidence type="ECO:0000313" key="1">
    <source>
        <dbReference type="EMBL" id="OGL55207.1"/>
    </source>
</evidence>
<sequence length="78" mass="8753">MEKIKLPQGKSVNSYYDEEADVLYVSFGEPVPSESLDTGEDLLIRFNPKTGEITGFTVLNFSEFGREIEEVVATSTMR</sequence>
<accession>A0A1F7SPU2</accession>
<name>A0A1F7SPU2_9BACT</name>
<organism evidence="1 2">
    <name type="scientific">Candidatus Schekmanbacteria bacterium RIFCSPLOWO2_12_FULL_38_15</name>
    <dbReference type="NCBI Taxonomy" id="1817883"/>
    <lineage>
        <taxon>Bacteria</taxon>
        <taxon>Candidatus Schekmaniibacteriota</taxon>
    </lineage>
</organism>